<dbReference type="Proteomes" id="UP000235659">
    <property type="component" value="Unassembled WGS sequence"/>
</dbReference>
<proteinExistence type="predicted"/>
<accession>A0A2N7VU51</accession>
<dbReference type="EMBL" id="PNXY01000052">
    <property type="protein sequence ID" value="PMS20672.1"/>
    <property type="molecule type" value="Genomic_DNA"/>
</dbReference>
<dbReference type="EMBL" id="CADIJZ010000023">
    <property type="protein sequence ID" value="CAB3726099.1"/>
    <property type="molecule type" value="Genomic_DNA"/>
</dbReference>
<keyword evidence="3" id="KW-1185">Reference proteome</keyword>
<gene>
    <name evidence="2" type="ORF">C0Z16_34385</name>
    <name evidence="1" type="ORF">LMG27174_05379</name>
</gene>
<dbReference type="Proteomes" id="UP000494205">
    <property type="component" value="Unassembled WGS sequence"/>
</dbReference>
<evidence type="ECO:0000313" key="1">
    <source>
        <dbReference type="EMBL" id="CAB3726099.1"/>
    </source>
</evidence>
<reference evidence="1 4" key="2">
    <citation type="submission" date="2020-04" db="EMBL/GenBank/DDBJ databases">
        <authorList>
            <person name="De Canck E."/>
        </authorList>
    </citation>
    <scope>NUCLEOTIDE SEQUENCE [LARGE SCALE GENOMIC DNA]</scope>
    <source>
        <strain evidence="1 4">LMG 27174</strain>
    </source>
</reference>
<dbReference type="OrthoDB" id="9135273at2"/>
<sequence length="76" mass="8291">MVVMSQFRPGDRVLIAASDEFLAYVDGWRGRVAVVGPKAPNACHSQVPEGYALVEVIDGDGAKQLYVPFDQLRLTV</sequence>
<evidence type="ECO:0000313" key="2">
    <source>
        <dbReference type="EMBL" id="PMS20672.1"/>
    </source>
</evidence>
<evidence type="ECO:0000313" key="4">
    <source>
        <dbReference type="Proteomes" id="UP000494205"/>
    </source>
</evidence>
<evidence type="ECO:0000313" key="3">
    <source>
        <dbReference type="Proteomes" id="UP000235659"/>
    </source>
</evidence>
<dbReference type="AlphaFoldDB" id="A0A2N7VU51"/>
<reference evidence="2 3" key="1">
    <citation type="submission" date="2018-01" db="EMBL/GenBank/DDBJ databases">
        <title>Whole genome analyses suggest that Burkholderia sensu lato contains two further novel genera in the rhizoxinica-symbiotica group Mycetohabitans gen. nov., and Trinickia gen. nov.: implications for the evolution of diazotrophy and nodulation in the Burkholderiaceae.</title>
        <authorList>
            <person name="Estrada-de los Santos P."/>
            <person name="Palmer M."/>
            <person name="Chavez-Ramirez B."/>
            <person name="Beukes C."/>
            <person name="Steenkamp E.T."/>
            <person name="Hirsch A.M."/>
            <person name="Manyaka P."/>
            <person name="Maluk M."/>
            <person name="Lafos M."/>
            <person name="Crook M."/>
            <person name="Gross E."/>
            <person name="Simon M.F."/>
            <person name="Bueno dos Reis Junior F."/>
            <person name="Poole P.S."/>
            <person name="Venter S.N."/>
            <person name="James E.K."/>
        </authorList>
    </citation>
    <scope>NUCLEOTIDE SEQUENCE [LARGE SCALE GENOMIC DNA]</scope>
    <source>
        <strain evidence="2 3">WSM 3937</strain>
    </source>
</reference>
<protein>
    <submittedName>
        <fullName evidence="1">Uncharacterized protein</fullName>
    </submittedName>
</protein>
<name>A0A2N7VU51_9BURK</name>
<organism evidence="1 4">
    <name type="scientific">Paraburkholderia rhynchosiae</name>
    <dbReference type="NCBI Taxonomy" id="487049"/>
    <lineage>
        <taxon>Bacteria</taxon>
        <taxon>Pseudomonadati</taxon>
        <taxon>Pseudomonadota</taxon>
        <taxon>Betaproteobacteria</taxon>
        <taxon>Burkholderiales</taxon>
        <taxon>Burkholderiaceae</taxon>
        <taxon>Paraburkholderia</taxon>
    </lineage>
</organism>
<dbReference type="RefSeq" id="WP_102636448.1">
    <property type="nucleotide sequence ID" value="NZ_PNXY01000052.1"/>
</dbReference>